<dbReference type="GO" id="GO:0005886">
    <property type="term" value="C:plasma membrane"/>
    <property type="evidence" value="ECO:0007669"/>
    <property type="project" value="TreeGrafter"/>
</dbReference>
<dbReference type="Pfam" id="PF07679">
    <property type="entry name" value="I-set"/>
    <property type="match status" value="1"/>
</dbReference>
<gene>
    <name evidence="6" type="ORF">CBOVIS_LOCUS3471</name>
</gene>
<evidence type="ECO:0000256" key="2">
    <source>
        <dbReference type="ARBA" id="ARBA00023157"/>
    </source>
</evidence>
<feature type="signal peptide" evidence="4">
    <location>
        <begin position="1"/>
        <end position="18"/>
    </location>
</feature>
<evidence type="ECO:0000256" key="3">
    <source>
        <dbReference type="ARBA" id="ARBA00023319"/>
    </source>
</evidence>
<dbReference type="GO" id="GO:0007156">
    <property type="term" value="P:homophilic cell adhesion via plasma membrane adhesion molecules"/>
    <property type="evidence" value="ECO:0007669"/>
    <property type="project" value="TreeGrafter"/>
</dbReference>
<dbReference type="GO" id="GO:0043025">
    <property type="term" value="C:neuronal cell body"/>
    <property type="evidence" value="ECO:0007669"/>
    <property type="project" value="TreeGrafter"/>
</dbReference>
<dbReference type="SMART" id="SM00409">
    <property type="entry name" value="IG"/>
    <property type="match status" value="2"/>
</dbReference>
<dbReference type="GO" id="GO:0030424">
    <property type="term" value="C:axon"/>
    <property type="evidence" value="ECO:0007669"/>
    <property type="project" value="TreeGrafter"/>
</dbReference>
<evidence type="ECO:0000313" key="6">
    <source>
        <dbReference type="EMBL" id="CAB3400559.1"/>
    </source>
</evidence>
<feature type="chain" id="PRO_5035877156" description="Ig-like domain-containing protein" evidence="4">
    <location>
        <begin position="19"/>
        <end position="238"/>
    </location>
</feature>
<dbReference type="InterPro" id="IPR003598">
    <property type="entry name" value="Ig_sub2"/>
</dbReference>
<proteinExistence type="predicted"/>
<dbReference type="AlphaFoldDB" id="A0A8S1ERP3"/>
<dbReference type="PANTHER" id="PTHR45080">
    <property type="entry name" value="CONTACTIN 5"/>
    <property type="match status" value="1"/>
</dbReference>
<evidence type="ECO:0000256" key="4">
    <source>
        <dbReference type="SAM" id="SignalP"/>
    </source>
</evidence>
<dbReference type="InterPro" id="IPR003599">
    <property type="entry name" value="Ig_sub"/>
</dbReference>
<evidence type="ECO:0000313" key="7">
    <source>
        <dbReference type="Proteomes" id="UP000494206"/>
    </source>
</evidence>
<dbReference type="SMART" id="SM00408">
    <property type="entry name" value="IGc2"/>
    <property type="match status" value="2"/>
</dbReference>
<dbReference type="InterPro" id="IPR050958">
    <property type="entry name" value="Cell_Adh-Cytoskel_Orgn"/>
</dbReference>
<keyword evidence="1 4" id="KW-0732">Signal</keyword>
<protein>
    <recommendedName>
        <fullName evidence="5">Ig-like domain-containing protein</fullName>
    </recommendedName>
</protein>
<accession>A0A8S1ERP3</accession>
<dbReference type="PROSITE" id="PS50835">
    <property type="entry name" value="IG_LIKE"/>
    <property type="match status" value="2"/>
</dbReference>
<feature type="domain" description="Ig-like" evidence="5">
    <location>
        <begin position="128"/>
        <end position="206"/>
    </location>
</feature>
<comment type="caution">
    <text evidence="6">The sequence shown here is derived from an EMBL/GenBank/DDBJ whole genome shotgun (WGS) entry which is preliminary data.</text>
</comment>
<dbReference type="InterPro" id="IPR013098">
    <property type="entry name" value="Ig_I-set"/>
</dbReference>
<keyword evidence="2" id="KW-1015">Disulfide bond</keyword>
<dbReference type="SUPFAM" id="SSF48726">
    <property type="entry name" value="Immunoglobulin"/>
    <property type="match status" value="2"/>
</dbReference>
<dbReference type="EMBL" id="CADEPM010000002">
    <property type="protein sequence ID" value="CAB3400559.1"/>
    <property type="molecule type" value="Genomic_DNA"/>
</dbReference>
<dbReference type="InterPro" id="IPR013151">
    <property type="entry name" value="Immunoglobulin_dom"/>
</dbReference>
<dbReference type="Proteomes" id="UP000494206">
    <property type="component" value="Unassembled WGS sequence"/>
</dbReference>
<dbReference type="InterPro" id="IPR013783">
    <property type="entry name" value="Ig-like_fold"/>
</dbReference>
<reference evidence="6 7" key="1">
    <citation type="submission" date="2020-04" db="EMBL/GenBank/DDBJ databases">
        <authorList>
            <person name="Laetsch R D."/>
            <person name="Stevens L."/>
            <person name="Kumar S."/>
            <person name="Blaxter L. M."/>
        </authorList>
    </citation>
    <scope>NUCLEOTIDE SEQUENCE [LARGE SCALE GENOMIC DNA]</scope>
</reference>
<dbReference type="OrthoDB" id="504170at2759"/>
<keyword evidence="7" id="KW-1185">Reference proteome</keyword>
<dbReference type="CDD" id="cd00096">
    <property type="entry name" value="Ig"/>
    <property type="match status" value="1"/>
</dbReference>
<evidence type="ECO:0000256" key="1">
    <source>
        <dbReference type="ARBA" id="ARBA00022729"/>
    </source>
</evidence>
<dbReference type="GO" id="GO:0008046">
    <property type="term" value="F:axon guidance receptor activity"/>
    <property type="evidence" value="ECO:0007669"/>
    <property type="project" value="TreeGrafter"/>
</dbReference>
<dbReference type="Pfam" id="PF00047">
    <property type="entry name" value="ig"/>
    <property type="match status" value="1"/>
</dbReference>
<dbReference type="GO" id="GO:0050808">
    <property type="term" value="P:synapse organization"/>
    <property type="evidence" value="ECO:0007669"/>
    <property type="project" value="TreeGrafter"/>
</dbReference>
<evidence type="ECO:0000259" key="5">
    <source>
        <dbReference type="PROSITE" id="PS50835"/>
    </source>
</evidence>
<keyword evidence="3" id="KW-0393">Immunoglobulin domain</keyword>
<organism evidence="6 7">
    <name type="scientific">Caenorhabditis bovis</name>
    <dbReference type="NCBI Taxonomy" id="2654633"/>
    <lineage>
        <taxon>Eukaryota</taxon>
        <taxon>Metazoa</taxon>
        <taxon>Ecdysozoa</taxon>
        <taxon>Nematoda</taxon>
        <taxon>Chromadorea</taxon>
        <taxon>Rhabditida</taxon>
        <taxon>Rhabditina</taxon>
        <taxon>Rhabditomorpha</taxon>
        <taxon>Rhabditoidea</taxon>
        <taxon>Rhabditidae</taxon>
        <taxon>Peloderinae</taxon>
        <taxon>Caenorhabditis</taxon>
    </lineage>
</organism>
<dbReference type="InterPro" id="IPR007110">
    <property type="entry name" value="Ig-like_dom"/>
</dbReference>
<feature type="domain" description="Ig-like" evidence="5">
    <location>
        <begin position="27"/>
        <end position="111"/>
    </location>
</feature>
<dbReference type="InterPro" id="IPR036179">
    <property type="entry name" value="Ig-like_dom_sf"/>
</dbReference>
<sequence>MFKLPILVFLAFLHFLSAVDVEVVINPAATSLQKPSGHQLSLVCSVKGDFNERPGLMWKKHGGLEKTGHVTVQRLDDRTMSLLIRNSSSDDSGVYICQVQVDGKTAAKKIDVVFFEDLKFVENETHFGEILATASVNLSCEVTAKNHHLSTLWTRHGKQISEGGKYKFYKNRAIFELKDYQPDQDAGQYTCEVTDSVGTTANRKFSLGTHSQEKTVFCQKMCTDVCSSMYDNMKRNAF</sequence>
<dbReference type="Gene3D" id="2.60.40.10">
    <property type="entry name" value="Immunoglobulins"/>
    <property type="match status" value="2"/>
</dbReference>
<name>A0A8S1ERP3_9PELO</name>
<dbReference type="PANTHER" id="PTHR45080:SF8">
    <property type="entry name" value="IG-LIKE DOMAIN-CONTAINING PROTEIN"/>
    <property type="match status" value="1"/>
</dbReference>